<reference evidence="8" key="2">
    <citation type="journal article" date="2023" name="IMA Fungus">
        <title>Comparative genomic study of the Penicillium genus elucidates a diverse pangenome and 15 lateral gene transfer events.</title>
        <authorList>
            <person name="Petersen C."/>
            <person name="Sorensen T."/>
            <person name="Nielsen M.R."/>
            <person name="Sondergaard T.E."/>
            <person name="Sorensen J.L."/>
            <person name="Fitzpatrick D.A."/>
            <person name="Frisvad J.C."/>
            <person name="Nielsen K.L."/>
        </authorList>
    </citation>
    <scope>NUCLEOTIDE SEQUENCE</scope>
    <source>
        <strain evidence="8">IBT 34128</strain>
    </source>
</reference>
<protein>
    <recommendedName>
        <fullName evidence="10">DUF1772-domain-containing protein</fullName>
    </recommendedName>
</protein>
<dbReference type="RefSeq" id="XP_056508032.1">
    <property type="nucleotide sequence ID" value="XM_056659739.1"/>
</dbReference>
<evidence type="ECO:0000256" key="2">
    <source>
        <dbReference type="ARBA" id="ARBA00022692"/>
    </source>
</evidence>
<dbReference type="GO" id="GO:0016020">
    <property type="term" value="C:membrane"/>
    <property type="evidence" value="ECO:0007669"/>
    <property type="project" value="UniProtKB-SubCell"/>
</dbReference>
<evidence type="ECO:0000313" key="8">
    <source>
        <dbReference type="EMBL" id="KAJ5084635.1"/>
    </source>
</evidence>
<dbReference type="Proteomes" id="UP001141434">
    <property type="component" value="Unassembled WGS sequence"/>
</dbReference>
<dbReference type="Pfam" id="PF08592">
    <property type="entry name" value="Anthrone_oxy"/>
    <property type="match status" value="1"/>
</dbReference>
<evidence type="ECO:0000256" key="1">
    <source>
        <dbReference type="ARBA" id="ARBA00004141"/>
    </source>
</evidence>
<keyword evidence="4" id="KW-0503">Monooxygenase</keyword>
<keyword evidence="9" id="KW-1185">Reference proteome</keyword>
<evidence type="ECO:0000256" key="5">
    <source>
        <dbReference type="ARBA" id="ARBA00023136"/>
    </source>
</evidence>
<keyword evidence="5 7" id="KW-0472">Membrane</keyword>
<comment type="caution">
    <text evidence="8">The sequence shown here is derived from an EMBL/GenBank/DDBJ whole genome shotgun (WGS) entry which is preliminary data.</text>
</comment>
<dbReference type="GeneID" id="81398908"/>
<accession>A0A9W9EMT5</accession>
<dbReference type="AlphaFoldDB" id="A0A9W9EMT5"/>
<evidence type="ECO:0000313" key="9">
    <source>
        <dbReference type="Proteomes" id="UP001141434"/>
    </source>
</evidence>
<organism evidence="8 9">
    <name type="scientific">Penicillium alfredii</name>
    <dbReference type="NCBI Taxonomy" id="1506179"/>
    <lineage>
        <taxon>Eukaryota</taxon>
        <taxon>Fungi</taxon>
        <taxon>Dikarya</taxon>
        <taxon>Ascomycota</taxon>
        <taxon>Pezizomycotina</taxon>
        <taxon>Eurotiomycetes</taxon>
        <taxon>Eurotiomycetidae</taxon>
        <taxon>Eurotiales</taxon>
        <taxon>Aspergillaceae</taxon>
        <taxon>Penicillium</taxon>
    </lineage>
</organism>
<gene>
    <name evidence="8" type="ORF">NUU61_009214</name>
</gene>
<sequence>MTSDIKVAQAIGTIGCAVVAGGVGTLSVICVPNLALPARQPASTTSSRQVPGTPVAHLSHQWLDLYDRGKVTFPGIAVTASIAHGYIAWALRHTPGPGLLGCSWSRYYLATIAITMGIVPYTLVVMAKTNNALKAHATRDDASAAEGTKGMVVSEQEKAQRAKQDGEVPGLLQKWAALNLTRAVLPLVGAALGFYAATA</sequence>
<dbReference type="PANTHER" id="PTHR35042:SF1">
    <property type="entry name" value="DUF1772-DOMAIN-CONTAINING PROTEIN"/>
    <property type="match status" value="1"/>
</dbReference>
<dbReference type="EMBL" id="JAPMSZ010000011">
    <property type="protein sequence ID" value="KAJ5084635.1"/>
    <property type="molecule type" value="Genomic_DNA"/>
</dbReference>
<dbReference type="PANTHER" id="PTHR35042">
    <property type="entry name" value="ANTHRONE OXYGENASE ENCC"/>
    <property type="match status" value="1"/>
</dbReference>
<reference evidence="8" key="1">
    <citation type="submission" date="2022-11" db="EMBL/GenBank/DDBJ databases">
        <authorList>
            <person name="Petersen C."/>
        </authorList>
    </citation>
    <scope>NUCLEOTIDE SEQUENCE</scope>
    <source>
        <strain evidence="8">IBT 34128</strain>
    </source>
</reference>
<keyword evidence="3 7" id="KW-1133">Transmembrane helix</keyword>
<evidence type="ECO:0000256" key="4">
    <source>
        <dbReference type="ARBA" id="ARBA00023033"/>
    </source>
</evidence>
<keyword evidence="2 7" id="KW-0812">Transmembrane</keyword>
<evidence type="ECO:0000256" key="6">
    <source>
        <dbReference type="ARBA" id="ARBA00034313"/>
    </source>
</evidence>
<feature type="transmembrane region" description="Helical" evidence="7">
    <location>
        <begin position="107"/>
        <end position="127"/>
    </location>
</feature>
<keyword evidence="4" id="KW-0560">Oxidoreductase</keyword>
<proteinExistence type="inferred from homology"/>
<evidence type="ECO:0008006" key="10">
    <source>
        <dbReference type="Google" id="ProtNLM"/>
    </source>
</evidence>
<evidence type="ECO:0000256" key="7">
    <source>
        <dbReference type="SAM" id="Phobius"/>
    </source>
</evidence>
<dbReference type="InterPro" id="IPR013901">
    <property type="entry name" value="Anthrone_oxy"/>
</dbReference>
<comment type="similarity">
    <text evidence="6">Belongs to the anthrone oxygenase family.</text>
</comment>
<evidence type="ECO:0000256" key="3">
    <source>
        <dbReference type="ARBA" id="ARBA00022989"/>
    </source>
</evidence>
<feature type="transmembrane region" description="Helical" evidence="7">
    <location>
        <begin position="71"/>
        <end position="91"/>
    </location>
</feature>
<dbReference type="GO" id="GO:0004497">
    <property type="term" value="F:monooxygenase activity"/>
    <property type="evidence" value="ECO:0007669"/>
    <property type="project" value="UniProtKB-KW"/>
</dbReference>
<name>A0A9W9EMT5_9EURO</name>
<dbReference type="OrthoDB" id="5954308at2759"/>
<comment type="subcellular location">
    <subcellularLocation>
        <location evidence="1">Membrane</location>
        <topology evidence="1">Multi-pass membrane protein</topology>
    </subcellularLocation>
</comment>